<evidence type="ECO:0000313" key="3">
    <source>
        <dbReference type="WBParaSite" id="nRc.2.0.1.t24453-RA"/>
    </source>
</evidence>
<feature type="signal peptide" evidence="1">
    <location>
        <begin position="1"/>
        <end position="17"/>
    </location>
</feature>
<organism evidence="2 3">
    <name type="scientific">Romanomermis culicivorax</name>
    <name type="common">Nematode worm</name>
    <dbReference type="NCBI Taxonomy" id="13658"/>
    <lineage>
        <taxon>Eukaryota</taxon>
        <taxon>Metazoa</taxon>
        <taxon>Ecdysozoa</taxon>
        <taxon>Nematoda</taxon>
        <taxon>Enoplea</taxon>
        <taxon>Dorylaimia</taxon>
        <taxon>Mermithida</taxon>
        <taxon>Mermithoidea</taxon>
        <taxon>Mermithidae</taxon>
        <taxon>Romanomermis</taxon>
    </lineage>
</organism>
<dbReference type="Proteomes" id="UP000887565">
    <property type="component" value="Unplaced"/>
</dbReference>
<protein>
    <submittedName>
        <fullName evidence="3">Secreted protein</fullName>
    </submittedName>
</protein>
<evidence type="ECO:0000256" key="1">
    <source>
        <dbReference type="SAM" id="SignalP"/>
    </source>
</evidence>
<name>A0A915JD70_ROMCU</name>
<feature type="chain" id="PRO_5037310770" evidence="1">
    <location>
        <begin position="18"/>
        <end position="63"/>
    </location>
</feature>
<dbReference type="WBParaSite" id="nRc.2.0.1.t24453-RA">
    <property type="protein sequence ID" value="nRc.2.0.1.t24453-RA"/>
    <property type="gene ID" value="nRc.2.0.1.g24453"/>
</dbReference>
<accession>A0A915JD70</accession>
<reference evidence="3" key="1">
    <citation type="submission" date="2022-11" db="UniProtKB">
        <authorList>
            <consortium name="WormBaseParasite"/>
        </authorList>
    </citation>
    <scope>IDENTIFICATION</scope>
</reference>
<evidence type="ECO:0000313" key="2">
    <source>
        <dbReference type="Proteomes" id="UP000887565"/>
    </source>
</evidence>
<proteinExistence type="predicted"/>
<sequence>MGVILATPVPFVLMAMTIPMTPMAIKTTAIAKKPATAATTTIKPSPCQTPIINTAIDATLFVQ</sequence>
<keyword evidence="2" id="KW-1185">Reference proteome</keyword>
<keyword evidence="1" id="KW-0732">Signal</keyword>
<dbReference type="AlphaFoldDB" id="A0A915JD70"/>